<dbReference type="PROSITE" id="PS50878">
    <property type="entry name" value="RT_POL"/>
    <property type="match status" value="1"/>
</dbReference>
<protein>
    <recommendedName>
        <fullName evidence="1">Reverse transcriptase domain-containing protein</fullName>
    </recommendedName>
</protein>
<dbReference type="Pfam" id="PF26215">
    <property type="entry name" value="HTH_animal"/>
    <property type="match status" value="1"/>
</dbReference>
<proteinExistence type="predicted"/>
<reference evidence="2" key="2">
    <citation type="submission" date="2025-05" db="UniProtKB">
        <authorList>
            <consortium name="EnsemblMetazoa"/>
        </authorList>
    </citation>
    <scope>IDENTIFICATION</scope>
    <source>
        <strain evidence="2">Foshan</strain>
    </source>
</reference>
<dbReference type="GeneID" id="134292212"/>
<evidence type="ECO:0000313" key="3">
    <source>
        <dbReference type="Proteomes" id="UP000069940"/>
    </source>
</evidence>
<reference evidence="3" key="1">
    <citation type="journal article" date="2015" name="Proc. Natl. Acad. Sci. U.S.A.">
        <title>Genome sequence of the Asian Tiger mosquito, Aedes albopictus, reveals insights into its biology, genetics, and evolution.</title>
        <authorList>
            <person name="Chen X.G."/>
            <person name="Jiang X."/>
            <person name="Gu J."/>
            <person name="Xu M."/>
            <person name="Wu Y."/>
            <person name="Deng Y."/>
            <person name="Zhang C."/>
            <person name="Bonizzoni M."/>
            <person name="Dermauw W."/>
            <person name="Vontas J."/>
            <person name="Armbruster P."/>
            <person name="Huang X."/>
            <person name="Yang Y."/>
            <person name="Zhang H."/>
            <person name="He W."/>
            <person name="Peng H."/>
            <person name="Liu Y."/>
            <person name="Wu K."/>
            <person name="Chen J."/>
            <person name="Lirakis M."/>
            <person name="Topalis P."/>
            <person name="Van Leeuwen T."/>
            <person name="Hall A.B."/>
            <person name="Jiang X."/>
            <person name="Thorpe C."/>
            <person name="Mueller R.L."/>
            <person name="Sun C."/>
            <person name="Waterhouse R.M."/>
            <person name="Yan G."/>
            <person name="Tu Z.J."/>
            <person name="Fang X."/>
            <person name="James A.A."/>
        </authorList>
    </citation>
    <scope>NUCLEOTIDE SEQUENCE [LARGE SCALE GENOMIC DNA]</scope>
    <source>
        <strain evidence="3">Foshan</strain>
    </source>
</reference>
<organism evidence="2 3">
    <name type="scientific">Aedes albopictus</name>
    <name type="common">Asian tiger mosquito</name>
    <name type="synonym">Stegomyia albopicta</name>
    <dbReference type="NCBI Taxonomy" id="7160"/>
    <lineage>
        <taxon>Eukaryota</taxon>
        <taxon>Metazoa</taxon>
        <taxon>Ecdysozoa</taxon>
        <taxon>Arthropoda</taxon>
        <taxon>Hexapoda</taxon>
        <taxon>Insecta</taxon>
        <taxon>Pterygota</taxon>
        <taxon>Neoptera</taxon>
        <taxon>Endopterygota</taxon>
        <taxon>Diptera</taxon>
        <taxon>Nematocera</taxon>
        <taxon>Culicoidea</taxon>
        <taxon>Culicidae</taxon>
        <taxon>Culicinae</taxon>
        <taxon>Aedini</taxon>
        <taxon>Aedes</taxon>
        <taxon>Stegomyia</taxon>
    </lineage>
</organism>
<feature type="domain" description="Reverse transcriptase" evidence="1">
    <location>
        <begin position="1"/>
        <end position="237"/>
    </location>
</feature>
<dbReference type="EnsemblMetazoa" id="AALFPA23_023374.R34784">
    <property type="protein sequence ID" value="AALFPA23_023374.P34784"/>
    <property type="gene ID" value="AALFPA23_023374"/>
</dbReference>
<name>A0ABM2A0R4_AEDAL</name>
<dbReference type="PANTHER" id="PTHR21301">
    <property type="entry name" value="REVERSE TRANSCRIPTASE"/>
    <property type="match status" value="1"/>
</dbReference>
<sequence>MAVCPKIYGQPKAHKPALPLRPVVPCMTAPSYELSKYFSRILQTSMTSKYNVTDSFTFCDFVNNIQLPEGYILVSFDVVALFTSIPKNLVRQSIIHHWDEIKQHTQICLDLFLEAVEFCIDPSYFVFEGTYYQQIFGTTMGNPLLPIIADYVMEDLLDSAVAAATVEIPYLKKYVDDLFLVLPSDKDEEMLNIFNQQNGHIQFTVEKEESNRLPFLDMMMVRQDDQSIKTEWYMKTIASRRFLNYHSCHPMNLKINVAYNFAKRVMQFSTNLILKRSKSIIFGLLRTNDYPANIINRVMNRD</sequence>
<accession>A0ABM2A0R4</accession>
<evidence type="ECO:0000313" key="2">
    <source>
        <dbReference type="EnsemblMetazoa" id="AALFPA23_023374.P34784"/>
    </source>
</evidence>
<dbReference type="InterPro" id="IPR000477">
    <property type="entry name" value="RT_dom"/>
</dbReference>
<keyword evidence="3" id="KW-1185">Reference proteome</keyword>
<dbReference type="PANTHER" id="PTHR21301:SF10">
    <property type="entry name" value="REVERSE TRANSCRIPTASE DOMAIN-CONTAINING PROTEIN"/>
    <property type="match status" value="1"/>
</dbReference>
<dbReference type="Proteomes" id="UP000069940">
    <property type="component" value="Unassembled WGS sequence"/>
</dbReference>
<evidence type="ECO:0000259" key="1">
    <source>
        <dbReference type="PROSITE" id="PS50878"/>
    </source>
</evidence>
<dbReference type="InterPro" id="IPR058912">
    <property type="entry name" value="HTH_animal"/>
</dbReference>
<dbReference type="RefSeq" id="XP_062717151.1">
    <property type="nucleotide sequence ID" value="XM_062861167.1"/>
</dbReference>